<dbReference type="OrthoDB" id="9791837at2"/>
<name>A0A1R4H2N2_9GAMM</name>
<accession>A0A1R4H2N2</accession>
<dbReference type="Proteomes" id="UP000195442">
    <property type="component" value="Unassembled WGS sequence"/>
</dbReference>
<dbReference type="Pfam" id="PF13649">
    <property type="entry name" value="Methyltransf_25"/>
    <property type="match status" value="1"/>
</dbReference>
<organism evidence="3 4">
    <name type="scientific">Crenothrix polyspora</name>
    <dbReference type="NCBI Taxonomy" id="360316"/>
    <lineage>
        <taxon>Bacteria</taxon>
        <taxon>Pseudomonadati</taxon>
        <taxon>Pseudomonadota</taxon>
        <taxon>Gammaproteobacteria</taxon>
        <taxon>Methylococcales</taxon>
        <taxon>Crenotrichaceae</taxon>
        <taxon>Crenothrix</taxon>
    </lineage>
</organism>
<dbReference type="GO" id="GO:0016740">
    <property type="term" value="F:transferase activity"/>
    <property type="evidence" value="ECO:0007669"/>
    <property type="project" value="UniProtKB-KW"/>
</dbReference>
<dbReference type="InterPro" id="IPR029063">
    <property type="entry name" value="SAM-dependent_MTases_sf"/>
</dbReference>
<dbReference type="EMBL" id="FUKJ01000075">
    <property type="protein sequence ID" value="SJM90436.1"/>
    <property type="molecule type" value="Genomic_DNA"/>
</dbReference>
<dbReference type="CDD" id="cd02440">
    <property type="entry name" value="AdoMet_MTases"/>
    <property type="match status" value="1"/>
</dbReference>
<sequence length="231" mass="25414">MKDQYCGVFAENYGHTESWGDRVIPGMLRSLPAAPQGGSILDLGCGAGHFLPYALQKDYQHYIGVDLSADMIKRARASHPAAEFLVASATEFSHLLPEQDQQFDAVVSIMMLSTLPSKQDLISVFRQSYAVLRQGGVLVVCNPHPAFDSYMQHPSGEVQTEFDGYYAEGRRYDVARIIGDTKLGFTDYHWTLEAMIGCIVSAGFRLTGIDECKSTGGILLNPSHIIFIATK</sequence>
<reference evidence="4" key="1">
    <citation type="submission" date="2017-02" db="EMBL/GenBank/DDBJ databases">
        <authorList>
            <person name="Daims H."/>
        </authorList>
    </citation>
    <scope>NUCLEOTIDE SEQUENCE [LARGE SCALE GENOMIC DNA]</scope>
</reference>
<dbReference type="RefSeq" id="WP_087146092.1">
    <property type="nucleotide sequence ID" value="NZ_FUKJ01000075.1"/>
</dbReference>
<dbReference type="InterPro" id="IPR041698">
    <property type="entry name" value="Methyltransf_25"/>
</dbReference>
<dbReference type="Gene3D" id="3.40.50.150">
    <property type="entry name" value="Vaccinia Virus protein VP39"/>
    <property type="match status" value="1"/>
</dbReference>
<gene>
    <name evidence="3" type="ORF">CRENPOLYSF2_1660011</name>
</gene>
<evidence type="ECO:0000313" key="3">
    <source>
        <dbReference type="EMBL" id="SJM90436.1"/>
    </source>
</evidence>
<dbReference type="SUPFAM" id="SSF53335">
    <property type="entry name" value="S-adenosyl-L-methionine-dependent methyltransferases"/>
    <property type="match status" value="1"/>
</dbReference>
<proteinExistence type="predicted"/>
<keyword evidence="1" id="KW-0808">Transferase</keyword>
<dbReference type="PANTHER" id="PTHR43861">
    <property type="entry name" value="TRANS-ACONITATE 2-METHYLTRANSFERASE-RELATED"/>
    <property type="match status" value="1"/>
</dbReference>
<evidence type="ECO:0000256" key="1">
    <source>
        <dbReference type="ARBA" id="ARBA00022679"/>
    </source>
</evidence>
<keyword evidence="4" id="KW-1185">Reference proteome</keyword>
<evidence type="ECO:0000313" key="4">
    <source>
        <dbReference type="Proteomes" id="UP000195442"/>
    </source>
</evidence>
<evidence type="ECO:0000259" key="2">
    <source>
        <dbReference type="Pfam" id="PF13649"/>
    </source>
</evidence>
<dbReference type="AlphaFoldDB" id="A0A1R4H2N2"/>
<protein>
    <recommendedName>
        <fullName evidence="2">Methyltransferase domain-containing protein</fullName>
    </recommendedName>
</protein>
<feature type="domain" description="Methyltransferase" evidence="2">
    <location>
        <begin position="40"/>
        <end position="136"/>
    </location>
</feature>